<evidence type="ECO:0000256" key="1">
    <source>
        <dbReference type="ARBA" id="ARBA00023054"/>
    </source>
</evidence>
<dbReference type="Pfam" id="PF13300">
    <property type="entry name" value="DUF4078"/>
    <property type="match status" value="1"/>
</dbReference>
<dbReference type="STRING" id="2282107.A0A286UAS0"/>
<dbReference type="EMBL" id="NBII01000008">
    <property type="protein sequence ID" value="PAV16670.1"/>
    <property type="molecule type" value="Genomic_DNA"/>
</dbReference>
<feature type="compositionally biased region" description="Acidic residues" evidence="2">
    <location>
        <begin position="141"/>
        <end position="151"/>
    </location>
</feature>
<feature type="compositionally biased region" description="Basic and acidic residues" evidence="2">
    <location>
        <begin position="152"/>
        <end position="166"/>
    </location>
</feature>
<gene>
    <name evidence="3" type="ORF">PNOK_0829000</name>
</gene>
<proteinExistence type="predicted"/>
<protein>
    <submittedName>
        <fullName evidence="3">Uncharacterized protein</fullName>
    </submittedName>
</protein>
<dbReference type="GO" id="GO:0005634">
    <property type="term" value="C:nucleus"/>
    <property type="evidence" value="ECO:0007669"/>
    <property type="project" value="TreeGrafter"/>
</dbReference>
<feature type="compositionally biased region" description="Basic and acidic residues" evidence="2">
    <location>
        <begin position="282"/>
        <end position="312"/>
    </location>
</feature>
<evidence type="ECO:0000256" key="2">
    <source>
        <dbReference type="SAM" id="MobiDB-lite"/>
    </source>
</evidence>
<accession>A0A286UAS0</accession>
<sequence>MAPPNKAKAAGVSASSFLDLKAELAKKESEFTKKGAARSSGGDKKGKGTIWARTNKGVAARNARDIEALAADRKTSESARIALERKAAIYEKLKRGKTGGLSDAQYDALLVDFDSKPMNDGFSSDSDDVDESLTVPKAPDDQNDPIIEYEDEFGRVRTARKSEVPRHLMPQSEKEDDDDPYVIRNPVNYFPVFEPSEERIAAIQQAASEEANPLAAHYDASRDNRAKGAAFYTFSNDEETRMREMEELRKAREDTQAARRATGAVDILPGEGEGLAGEVEVDTTKNEADSTKSRAMEKRKREIEERRALIEAKRRKMKGISEPTTSVPKEGSPQSLPETNDPFAALETQLKGTATNEKSKGSGKSRWDKGPNKKTGMVEADNFLAQLERDLISRGK</sequence>
<dbReference type="AlphaFoldDB" id="A0A286UAS0"/>
<reference evidence="3 4" key="1">
    <citation type="journal article" date="2017" name="Mol. Ecol.">
        <title>Comparative and population genomic landscape of Phellinus noxius: A hypervariable fungus causing root rot in trees.</title>
        <authorList>
            <person name="Chung C.L."/>
            <person name="Lee T.J."/>
            <person name="Akiba M."/>
            <person name="Lee H.H."/>
            <person name="Kuo T.H."/>
            <person name="Liu D."/>
            <person name="Ke H.M."/>
            <person name="Yokoi T."/>
            <person name="Roa M.B."/>
            <person name="Lu M.J."/>
            <person name="Chang Y.Y."/>
            <person name="Ann P.J."/>
            <person name="Tsai J.N."/>
            <person name="Chen C.Y."/>
            <person name="Tzean S.S."/>
            <person name="Ota Y."/>
            <person name="Hattori T."/>
            <person name="Sahashi N."/>
            <person name="Liou R.F."/>
            <person name="Kikuchi T."/>
            <person name="Tsai I.J."/>
        </authorList>
    </citation>
    <scope>NUCLEOTIDE SEQUENCE [LARGE SCALE GENOMIC DNA]</scope>
    <source>
        <strain evidence="3 4">FFPRI411160</strain>
    </source>
</reference>
<keyword evidence="1" id="KW-0175">Coiled coil</keyword>
<dbReference type="OrthoDB" id="333551at2759"/>
<feature type="region of interest" description="Disordered" evidence="2">
    <location>
        <begin position="29"/>
        <end position="50"/>
    </location>
</feature>
<comment type="caution">
    <text evidence="3">The sequence shown here is derived from an EMBL/GenBank/DDBJ whole genome shotgun (WGS) entry which is preliminary data.</text>
</comment>
<keyword evidence="4" id="KW-1185">Reference proteome</keyword>
<dbReference type="PANTHER" id="PTHR15885:SF1">
    <property type="entry name" value="COILED-COIL DOMAIN-CONTAINING PROTEIN 174"/>
    <property type="match status" value="1"/>
</dbReference>
<feature type="compositionally biased region" description="Basic and acidic residues" evidence="2">
    <location>
        <begin position="357"/>
        <end position="371"/>
    </location>
</feature>
<feature type="compositionally biased region" description="Basic and acidic residues" evidence="2">
    <location>
        <begin position="248"/>
        <end position="257"/>
    </location>
</feature>
<dbReference type="InParanoid" id="A0A286UAS0"/>
<evidence type="ECO:0000313" key="3">
    <source>
        <dbReference type="EMBL" id="PAV16670.1"/>
    </source>
</evidence>
<name>A0A286UAS0_9AGAM</name>
<organism evidence="3 4">
    <name type="scientific">Pyrrhoderma noxium</name>
    <dbReference type="NCBI Taxonomy" id="2282107"/>
    <lineage>
        <taxon>Eukaryota</taxon>
        <taxon>Fungi</taxon>
        <taxon>Dikarya</taxon>
        <taxon>Basidiomycota</taxon>
        <taxon>Agaricomycotina</taxon>
        <taxon>Agaricomycetes</taxon>
        <taxon>Hymenochaetales</taxon>
        <taxon>Hymenochaetaceae</taxon>
        <taxon>Pyrrhoderma</taxon>
    </lineage>
</organism>
<dbReference type="InterPro" id="IPR025066">
    <property type="entry name" value="CCDC174-like"/>
</dbReference>
<evidence type="ECO:0000313" key="4">
    <source>
        <dbReference type="Proteomes" id="UP000217199"/>
    </source>
</evidence>
<feature type="compositionally biased region" description="Polar residues" evidence="2">
    <location>
        <begin position="322"/>
        <end position="338"/>
    </location>
</feature>
<dbReference type="Proteomes" id="UP000217199">
    <property type="component" value="Unassembled WGS sequence"/>
</dbReference>
<feature type="region of interest" description="Disordered" evidence="2">
    <location>
        <begin position="117"/>
        <end position="182"/>
    </location>
</feature>
<feature type="region of interest" description="Disordered" evidence="2">
    <location>
        <begin position="248"/>
        <end position="380"/>
    </location>
</feature>
<dbReference type="PANTHER" id="PTHR15885">
    <property type="entry name" value="COILED-COIL DOMAIN-CONTAINING PROTEIN 174"/>
    <property type="match status" value="1"/>
</dbReference>